<organism evidence="3 4">
    <name type="scientific">Saccharopolyspora ipomoeae</name>
    <dbReference type="NCBI Taxonomy" id="3042027"/>
    <lineage>
        <taxon>Bacteria</taxon>
        <taxon>Bacillati</taxon>
        <taxon>Actinomycetota</taxon>
        <taxon>Actinomycetes</taxon>
        <taxon>Pseudonocardiales</taxon>
        <taxon>Pseudonocardiaceae</taxon>
        <taxon>Saccharopolyspora</taxon>
    </lineage>
</organism>
<evidence type="ECO:0000313" key="4">
    <source>
        <dbReference type="Proteomes" id="UP001237595"/>
    </source>
</evidence>
<name>A0ABT6PH12_9PSEU</name>
<feature type="region of interest" description="Disordered" evidence="1">
    <location>
        <begin position="1"/>
        <end position="109"/>
    </location>
</feature>
<evidence type="ECO:0000256" key="2">
    <source>
        <dbReference type="SAM" id="Phobius"/>
    </source>
</evidence>
<evidence type="ECO:0008006" key="5">
    <source>
        <dbReference type="Google" id="ProtNLM"/>
    </source>
</evidence>
<feature type="compositionally biased region" description="Low complexity" evidence="1">
    <location>
        <begin position="15"/>
        <end position="43"/>
    </location>
</feature>
<dbReference type="Proteomes" id="UP001237595">
    <property type="component" value="Unassembled WGS sequence"/>
</dbReference>
<evidence type="ECO:0000313" key="3">
    <source>
        <dbReference type="EMBL" id="MDI2027280.1"/>
    </source>
</evidence>
<feature type="transmembrane region" description="Helical" evidence="2">
    <location>
        <begin position="117"/>
        <end position="139"/>
    </location>
</feature>
<protein>
    <recommendedName>
        <fullName evidence="5">DUF4878 domain-containing protein</fullName>
    </recommendedName>
</protein>
<proteinExistence type="predicted"/>
<keyword evidence="2" id="KW-0472">Membrane</keyword>
<keyword evidence="2" id="KW-1133">Transmembrane helix</keyword>
<keyword evidence="2" id="KW-0812">Transmembrane</keyword>
<keyword evidence="4" id="KW-1185">Reference proteome</keyword>
<gene>
    <name evidence="3" type="ORF">QFW96_01605</name>
</gene>
<accession>A0ABT6PH12</accession>
<evidence type="ECO:0000256" key="1">
    <source>
        <dbReference type="SAM" id="MobiDB-lite"/>
    </source>
</evidence>
<comment type="caution">
    <text evidence="3">The sequence shown here is derived from an EMBL/GenBank/DDBJ whole genome shotgun (WGS) entry which is preliminary data.</text>
</comment>
<feature type="compositionally biased region" description="Low complexity" evidence="1">
    <location>
        <begin position="54"/>
        <end position="69"/>
    </location>
</feature>
<reference evidence="3 4" key="1">
    <citation type="submission" date="2023-04" db="EMBL/GenBank/DDBJ databases">
        <title>Draft genome sequence of Saccharopolyspora sp. TS4A08 isolated from sweet potato rhizospheric soil.</title>
        <authorList>
            <person name="Suksaard P."/>
            <person name="Duangmal K."/>
        </authorList>
    </citation>
    <scope>NUCLEOTIDE SEQUENCE [LARGE SCALE GENOMIC DNA]</scope>
    <source>
        <strain evidence="3 4">TS4A08</strain>
    </source>
</reference>
<feature type="compositionally biased region" description="Pro residues" evidence="1">
    <location>
        <begin position="70"/>
        <end position="84"/>
    </location>
</feature>
<sequence>MTYPPQQPGQGGWGEQPAGNGFPQQPAGPQQSAPQQPAPQQQPNWYGNQHTGWGPEQPAQGQPAQMHPGQPMPMPMQPGQPLPPQWGSENGPGSWLREPGGFGDVEPPAEQKSRLPLILSIVAAVVVLAGAGVGVYFWLGSGPGEPRPVAQEVVAKVNAGDFGTVGALFCETNKAQLETAMSQLSQWKFDVRLGEVTANGDKASAKLTGTYEADGASQPVDQTMGLVVENGEWKICDLGQ</sequence>
<dbReference type="RefSeq" id="WP_281453655.1">
    <property type="nucleotide sequence ID" value="NZ_JASAOF010000001.1"/>
</dbReference>
<dbReference type="EMBL" id="JASAOF010000001">
    <property type="protein sequence ID" value="MDI2027280.1"/>
    <property type="molecule type" value="Genomic_DNA"/>
</dbReference>